<evidence type="ECO:0000256" key="1">
    <source>
        <dbReference type="SAM" id="Phobius"/>
    </source>
</evidence>
<evidence type="ECO:0000313" key="2">
    <source>
        <dbReference type="EMBL" id="PCI76864.1"/>
    </source>
</evidence>
<dbReference type="InterPro" id="IPR007165">
    <property type="entry name" value="Phage_holin_4_2"/>
</dbReference>
<evidence type="ECO:0008006" key="4">
    <source>
        <dbReference type="Google" id="ProtNLM"/>
    </source>
</evidence>
<keyword evidence="1" id="KW-0472">Membrane</keyword>
<keyword evidence="1" id="KW-0812">Transmembrane</keyword>
<proteinExistence type="predicted"/>
<dbReference type="Proteomes" id="UP000218775">
    <property type="component" value="Unassembled WGS sequence"/>
</dbReference>
<organism evidence="2 3">
    <name type="scientific">Aerophobetes bacterium</name>
    <dbReference type="NCBI Taxonomy" id="2030807"/>
    <lineage>
        <taxon>Bacteria</taxon>
        <taxon>Candidatus Aerophobota</taxon>
    </lineage>
</organism>
<evidence type="ECO:0000313" key="3">
    <source>
        <dbReference type="Proteomes" id="UP000218775"/>
    </source>
</evidence>
<dbReference type="PANTHER" id="PTHR37309">
    <property type="entry name" value="SLR0284 PROTEIN"/>
    <property type="match status" value="1"/>
</dbReference>
<feature type="transmembrane region" description="Helical" evidence="1">
    <location>
        <begin position="7"/>
        <end position="28"/>
    </location>
</feature>
<gene>
    <name evidence="2" type="ORF">COB21_03790</name>
</gene>
<name>A0A2A4X2X3_UNCAE</name>
<sequence length="121" mass="13676">MRCFFVLFLLIRIIISTVVTLILVHFLPGIVVKNWLDAAIFGVIVGIVNGVIRPILVILTIPISVVSLGVFLLVINVFTFWLASEMAYGVHIESFWAAFWGGLIIWVTGIFANRLIWKKKY</sequence>
<reference evidence="3" key="1">
    <citation type="submission" date="2017-08" db="EMBL/GenBank/DDBJ databases">
        <title>A dynamic microbial community with high functional redundancy inhabits the cold, oxic subseafloor aquifer.</title>
        <authorList>
            <person name="Tully B.J."/>
            <person name="Wheat C.G."/>
            <person name="Glazer B.T."/>
            <person name="Huber J.A."/>
        </authorList>
    </citation>
    <scope>NUCLEOTIDE SEQUENCE [LARGE SCALE GENOMIC DNA]</scope>
</reference>
<dbReference type="Pfam" id="PF04020">
    <property type="entry name" value="Phage_holin_4_2"/>
    <property type="match status" value="1"/>
</dbReference>
<accession>A0A2A4X2X3</accession>
<dbReference type="PANTHER" id="PTHR37309:SF1">
    <property type="entry name" value="SLR0284 PROTEIN"/>
    <property type="match status" value="1"/>
</dbReference>
<dbReference type="EMBL" id="NVUK01000023">
    <property type="protein sequence ID" value="PCI76864.1"/>
    <property type="molecule type" value="Genomic_DNA"/>
</dbReference>
<feature type="transmembrane region" description="Helical" evidence="1">
    <location>
        <begin position="95"/>
        <end position="117"/>
    </location>
</feature>
<feature type="transmembrane region" description="Helical" evidence="1">
    <location>
        <begin position="59"/>
        <end position="83"/>
    </location>
</feature>
<feature type="transmembrane region" description="Helical" evidence="1">
    <location>
        <begin position="34"/>
        <end position="52"/>
    </location>
</feature>
<dbReference type="AlphaFoldDB" id="A0A2A4X2X3"/>
<keyword evidence="1" id="KW-1133">Transmembrane helix</keyword>
<protein>
    <recommendedName>
        <fullName evidence="4">Phage holin family protein</fullName>
    </recommendedName>
</protein>
<comment type="caution">
    <text evidence="2">The sequence shown here is derived from an EMBL/GenBank/DDBJ whole genome shotgun (WGS) entry which is preliminary data.</text>
</comment>